<evidence type="ECO:0000256" key="1">
    <source>
        <dbReference type="ARBA" id="ARBA00006538"/>
    </source>
</evidence>
<keyword evidence="2" id="KW-0378">Hydrolase</keyword>
<feature type="domain" description="Acyl-CoA thioesterase 2 C-terminal" evidence="3">
    <location>
        <begin position="181"/>
        <end position="285"/>
    </location>
</feature>
<reference evidence="5 6" key="1">
    <citation type="submission" date="2023-09" db="EMBL/GenBank/DDBJ databases">
        <authorList>
            <person name="Rey-Velasco X."/>
        </authorList>
    </citation>
    <scope>NUCLEOTIDE SEQUENCE [LARGE SCALE GENOMIC DNA]</scope>
    <source>
        <strain evidence="5 6">W345</strain>
    </source>
</reference>
<name>A0ABU2WQD8_9GAMM</name>
<dbReference type="PANTHER" id="PTHR11066:SF34">
    <property type="entry name" value="ACYL-COENZYME A THIOESTERASE 8"/>
    <property type="match status" value="1"/>
</dbReference>
<dbReference type="CDD" id="cd03444">
    <property type="entry name" value="Thioesterase_II_repeat1"/>
    <property type="match status" value="1"/>
</dbReference>
<dbReference type="Gene3D" id="2.40.160.210">
    <property type="entry name" value="Acyl-CoA thioesterase, double hotdog domain"/>
    <property type="match status" value="1"/>
</dbReference>
<dbReference type="Pfam" id="PF02551">
    <property type="entry name" value="Acyl_CoA_thio"/>
    <property type="match status" value="1"/>
</dbReference>
<dbReference type="PANTHER" id="PTHR11066">
    <property type="entry name" value="ACYL-COA THIOESTERASE"/>
    <property type="match status" value="1"/>
</dbReference>
<comment type="caution">
    <text evidence="5">The sequence shown here is derived from an EMBL/GenBank/DDBJ whole genome shotgun (WGS) entry which is preliminary data.</text>
</comment>
<dbReference type="InterPro" id="IPR029069">
    <property type="entry name" value="HotDog_dom_sf"/>
</dbReference>
<evidence type="ECO:0000259" key="4">
    <source>
        <dbReference type="Pfam" id="PF13622"/>
    </source>
</evidence>
<feature type="domain" description="Acyl-CoA thioesterase-like N-terminal HotDog" evidence="4">
    <location>
        <begin position="31"/>
        <end position="109"/>
    </location>
</feature>
<dbReference type="Proteomes" id="UP001254608">
    <property type="component" value="Unassembled WGS sequence"/>
</dbReference>
<dbReference type="InterPro" id="IPR042171">
    <property type="entry name" value="Acyl-CoA_hotdog"/>
</dbReference>
<dbReference type="InterPro" id="IPR025652">
    <property type="entry name" value="TesB_C"/>
</dbReference>
<protein>
    <submittedName>
        <fullName evidence="5">Acyl-CoA thioesterase II</fullName>
    </submittedName>
</protein>
<dbReference type="InterPro" id="IPR049449">
    <property type="entry name" value="TesB_ACOT8-like_N"/>
</dbReference>
<keyword evidence="6" id="KW-1185">Reference proteome</keyword>
<dbReference type="InterPro" id="IPR003703">
    <property type="entry name" value="Acyl_CoA_thio"/>
</dbReference>
<gene>
    <name evidence="5" type="primary">tesB</name>
    <name evidence="5" type="ORF">RM530_18025</name>
</gene>
<dbReference type="RefSeq" id="WP_311366652.1">
    <property type="nucleotide sequence ID" value="NZ_JAVRIC010000043.1"/>
</dbReference>
<dbReference type="Pfam" id="PF13622">
    <property type="entry name" value="4HBT_3"/>
    <property type="match status" value="1"/>
</dbReference>
<evidence type="ECO:0000256" key="2">
    <source>
        <dbReference type="ARBA" id="ARBA00022801"/>
    </source>
</evidence>
<evidence type="ECO:0000313" key="6">
    <source>
        <dbReference type="Proteomes" id="UP001254608"/>
    </source>
</evidence>
<sequence length="293" mass="32765">MNQVLRELVELLDVEALERNLFRGLSRDLGGHSVFGGQVVSQALVAASRTVDASRTPHSLHAYFLRPGDMAHPIIYEVDRVRDGKSFATRRVQAIQHGEVILSMITSFHRSEDGFDHAFEMPEVAPPDKLPDEHELRVALVSQSNSIPEQSRAAFLRPMPIEIRHIQPLDPAKANVPREPMQSVWLRAAGKLPDDPVLHACVLAYASDFHLIGTALRPHGHFGFSGDVQVASLDHTLWFHRPLRIDDWLLYAMDSPSAYGSRGFARGLFYDHEGRLVASAAQEGLVRRRPQQA</sequence>
<dbReference type="NCBIfam" id="TIGR00189">
    <property type="entry name" value="tesB"/>
    <property type="match status" value="1"/>
</dbReference>
<evidence type="ECO:0000313" key="5">
    <source>
        <dbReference type="EMBL" id="MDT0499242.1"/>
    </source>
</evidence>
<organism evidence="5 6">
    <name type="scientific">Banduia mediterranea</name>
    <dbReference type="NCBI Taxonomy" id="3075609"/>
    <lineage>
        <taxon>Bacteria</taxon>
        <taxon>Pseudomonadati</taxon>
        <taxon>Pseudomonadota</taxon>
        <taxon>Gammaproteobacteria</taxon>
        <taxon>Nevskiales</taxon>
        <taxon>Algiphilaceae</taxon>
        <taxon>Banduia</taxon>
    </lineage>
</organism>
<dbReference type="SUPFAM" id="SSF54637">
    <property type="entry name" value="Thioesterase/thiol ester dehydrase-isomerase"/>
    <property type="match status" value="2"/>
</dbReference>
<dbReference type="CDD" id="cd03445">
    <property type="entry name" value="Thioesterase_II_repeat2"/>
    <property type="match status" value="1"/>
</dbReference>
<evidence type="ECO:0000259" key="3">
    <source>
        <dbReference type="Pfam" id="PF02551"/>
    </source>
</evidence>
<dbReference type="EMBL" id="JAVRIC010000043">
    <property type="protein sequence ID" value="MDT0499242.1"/>
    <property type="molecule type" value="Genomic_DNA"/>
</dbReference>
<accession>A0ABU2WQD8</accession>
<proteinExistence type="inferred from homology"/>
<comment type="similarity">
    <text evidence="1">Belongs to the C/M/P thioester hydrolase family.</text>
</comment>